<dbReference type="AlphaFoldDB" id="A0A0A8YBT7"/>
<protein>
    <submittedName>
        <fullName evidence="2">Uncharacterized protein</fullName>
    </submittedName>
</protein>
<feature type="compositionally biased region" description="Gly residues" evidence="1">
    <location>
        <begin position="22"/>
        <end position="31"/>
    </location>
</feature>
<reference evidence="2" key="1">
    <citation type="submission" date="2014-09" db="EMBL/GenBank/DDBJ databases">
        <authorList>
            <person name="Magalhaes I.L.F."/>
            <person name="Oliveira U."/>
            <person name="Santos F.R."/>
            <person name="Vidigal T.H.D.A."/>
            <person name="Brescovit A.D."/>
            <person name="Santos A.J."/>
        </authorList>
    </citation>
    <scope>NUCLEOTIDE SEQUENCE</scope>
    <source>
        <tissue evidence="2">Shoot tissue taken approximately 20 cm above the soil surface</tissue>
    </source>
</reference>
<dbReference type="EMBL" id="GBRH01276963">
    <property type="protein sequence ID" value="JAD20932.1"/>
    <property type="molecule type" value="Transcribed_RNA"/>
</dbReference>
<feature type="compositionally biased region" description="Basic and acidic residues" evidence="1">
    <location>
        <begin position="41"/>
        <end position="52"/>
    </location>
</feature>
<accession>A0A0A8YBT7</accession>
<organism evidence="2">
    <name type="scientific">Arundo donax</name>
    <name type="common">Giant reed</name>
    <name type="synonym">Donax arundinaceus</name>
    <dbReference type="NCBI Taxonomy" id="35708"/>
    <lineage>
        <taxon>Eukaryota</taxon>
        <taxon>Viridiplantae</taxon>
        <taxon>Streptophyta</taxon>
        <taxon>Embryophyta</taxon>
        <taxon>Tracheophyta</taxon>
        <taxon>Spermatophyta</taxon>
        <taxon>Magnoliopsida</taxon>
        <taxon>Liliopsida</taxon>
        <taxon>Poales</taxon>
        <taxon>Poaceae</taxon>
        <taxon>PACMAD clade</taxon>
        <taxon>Arundinoideae</taxon>
        <taxon>Arundineae</taxon>
        <taxon>Arundo</taxon>
    </lineage>
</organism>
<reference evidence="2" key="2">
    <citation type="journal article" date="2015" name="Data Brief">
        <title>Shoot transcriptome of the giant reed, Arundo donax.</title>
        <authorList>
            <person name="Barrero R.A."/>
            <person name="Guerrero F.D."/>
            <person name="Moolhuijzen P."/>
            <person name="Goolsby J.A."/>
            <person name="Tidwell J."/>
            <person name="Bellgard S.E."/>
            <person name="Bellgard M.I."/>
        </authorList>
    </citation>
    <scope>NUCLEOTIDE SEQUENCE</scope>
    <source>
        <tissue evidence="2">Shoot tissue taken approximately 20 cm above the soil surface</tissue>
    </source>
</reference>
<feature type="compositionally biased region" description="Basic residues" evidence="1">
    <location>
        <begin position="1"/>
        <end position="13"/>
    </location>
</feature>
<proteinExistence type="predicted"/>
<feature type="region of interest" description="Disordered" evidence="1">
    <location>
        <begin position="1"/>
        <end position="87"/>
    </location>
</feature>
<sequence length="87" mass="9078">MHRHRALPRRWRSLRAGEAADGQGGGGGQGEGAPPVGGAERAARVLLRDLPRPRRGQRPQAPGGVRARGGPGRPASRADPRGRGPGR</sequence>
<evidence type="ECO:0000256" key="1">
    <source>
        <dbReference type="SAM" id="MobiDB-lite"/>
    </source>
</evidence>
<feature type="compositionally biased region" description="Basic and acidic residues" evidence="1">
    <location>
        <begin position="76"/>
        <end position="87"/>
    </location>
</feature>
<name>A0A0A8YBT7_ARUDO</name>
<evidence type="ECO:0000313" key="2">
    <source>
        <dbReference type="EMBL" id="JAD20932.1"/>
    </source>
</evidence>